<dbReference type="InterPro" id="IPR017853">
    <property type="entry name" value="GH"/>
</dbReference>
<accession>A0ABP5X8U1</accession>
<proteinExistence type="predicted"/>
<dbReference type="RefSeq" id="WP_344595269.1">
    <property type="nucleotide sequence ID" value="NZ_BAAARW010000029.1"/>
</dbReference>
<dbReference type="SUPFAM" id="SSF51445">
    <property type="entry name" value="(Trans)glycosidases"/>
    <property type="match status" value="1"/>
</dbReference>
<organism evidence="1 2">
    <name type="scientific">Actinomadura vinacea</name>
    <dbReference type="NCBI Taxonomy" id="115336"/>
    <lineage>
        <taxon>Bacteria</taxon>
        <taxon>Bacillati</taxon>
        <taxon>Actinomycetota</taxon>
        <taxon>Actinomycetes</taxon>
        <taxon>Streptosporangiales</taxon>
        <taxon>Thermomonosporaceae</taxon>
        <taxon>Actinomadura</taxon>
    </lineage>
</organism>
<dbReference type="Proteomes" id="UP001501231">
    <property type="component" value="Unassembled WGS sequence"/>
</dbReference>
<sequence>MFRGPLTYGAAADDEVDWGLFDVVSVNYYAYHPRREDYVRELRAYQRWGKPVAISECGTCAYEGAPQAGGMGWNVIDYSKPEPEIRGNLARSERTQAEYLGQVLDVFDSMGLYAAMVYNFVNPELPHRAEPRLDLDMAGYGLVKPIRERPSDPDSEWHWEPKESFHAVARRFRRSTSRI</sequence>
<evidence type="ECO:0000313" key="2">
    <source>
        <dbReference type="Proteomes" id="UP001501231"/>
    </source>
</evidence>
<gene>
    <name evidence="1" type="ORF">GCM10010191_72750</name>
</gene>
<evidence type="ECO:0000313" key="1">
    <source>
        <dbReference type="EMBL" id="GAA2445315.1"/>
    </source>
</evidence>
<comment type="caution">
    <text evidence="1">The sequence shown here is derived from an EMBL/GenBank/DDBJ whole genome shotgun (WGS) entry which is preliminary data.</text>
</comment>
<evidence type="ECO:0008006" key="3">
    <source>
        <dbReference type="Google" id="ProtNLM"/>
    </source>
</evidence>
<reference evidence="2" key="1">
    <citation type="journal article" date="2019" name="Int. J. Syst. Evol. Microbiol.">
        <title>The Global Catalogue of Microorganisms (GCM) 10K type strain sequencing project: providing services to taxonomists for standard genome sequencing and annotation.</title>
        <authorList>
            <consortium name="The Broad Institute Genomics Platform"/>
            <consortium name="The Broad Institute Genome Sequencing Center for Infectious Disease"/>
            <person name="Wu L."/>
            <person name="Ma J."/>
        </authorList>
    </citation>
    <scope>NUCLEOTIDE SEQUENCE [LARGE SCALE GENOMIC DNA]</scope>
    <source>
        <strain evidence="2">JCM 3325</strain>
    </source>
</reference>
<keyword evidence="2" id="KW-1185">Reference proteome</keyword>
<dbReference type="EMBL" id="BAAARW010000029">
    <property type="protein sequence ID" value="GAA2445315.1"/>
    <property type="molecule type" value="Genomic_DNA"/>
</dbReference>
<dbReference type="Gene3D" id="3.20.20.80">
    <property type="entry name" value="Glycosidases"/>
    <property type="match status" value="1"/>
</dbReference>
<name>A0ABP5X8U1_9ACTN</name>
<protein>
    <recommendedName>
        <fullName evidence="3">Asl1-like glycosyl hydrolase catalytic domain-containing protein</fullName>
    </recommendedName>
</protein>